<gene>
    <name evidence="1" type="ORF">GALL_477350</name>
</gene>
<sequence length="216" mass="24505">MQQRAAWRHRDHGQRIRHILGSQRGAFERVERDIHRRALAGADLLTDEQHRRLVALSLADHHDAVDIQQVQLLAHRVDSGLIGGLLIAAPDHARRGQRRRLRHTRETQRQHAIVKLDGIGHDNILAKQAFPAPPSPQPPARQAARALTLRASAQFLRSHGRQNAERLRRASILAKKKREEGQNNAPIALVQISPPEAAQRRLKARRQSVKFRLTLT</sequence>
<reference evidence="1" key="1">
    <citation type="submission" date="2016-10" db="EMBL/GenBank/DDBJ databases">
        <title>Sequence of Gallionella enrichment culture.</title>
        <authorList>
            <person name="Poehlein A."/>
            <person name="Muehling M."/>
            <person name="Daniel R."/>
        </authorList>
    </citation>
    <scope>NUCLEOTIDE SEQUENCE</scope>
</reference>
<organism evidence="1">
    <name type="scientific">mine drainage metagenome</name>
    <dbReference type="NCBI Taxonomy" id="410659"/>
    <lineage>
        <taxon>unclassified sequences</taxon>
        <taxon>metagenomes</taxon>
        <taxon>ecological metagenomes</taxon>
    </lineage>
</organism>
<name>A0A1J5PHE9_9ZZZZ</name>
<comment type="caution">
    <text evidence="1">The sequence shown here is derived from an EMBL/GenBank/DDBJ whole genome shotgun (WGS) entry which is preliminary data.</text>
</comment>
<accession>A0A1J5PHE9</accession>
<protein>
    <submittedName>
        <fullName evidence="1">Uncharacterized protein</fullName>
    </submittedName>
</protein>
<dbReference type="AlphaFoldDB" id="A0A1J5PHE9"/>
<dbReference type="EMBL" id="MLJW01004097">
    <property type="protein sequence ID" value="OIQ70650.1"/>
    <property type="molecule type" value="Genomic_DNA"/>
</dbReference>
<evidence type="ECO:0000313" key="1">
    <source>
        <dbReference type="EMBL" id="OIQ70650.1"/>
    </source>
</evidence>
<proteinExistence type="predicted"/>